<evidence type="ECO:0000256" key="1">
    <source>
        <dbReference type="ARBA" id="ARBA00004123"/>
    </source>
</evidence>
<protein>
    <recommendedName>
        <fullName evidence="12">C2H2-type domain-containing protein</fullName>
    </recommendedName>
</protein>
<evidence type="ECO:0000313" key="14">
    <source>
        <dbReference type="Proteomes" id="UP000828390"/>
    </source>
</evidence>
<dbReference type="Proteomes" id="UP000828390">
    <property type="component" value="Unassembled WGS sequence"/>
</dbReference>
<dbReference type="PANTHER" id="PTHR24381">
    <property type="entry name" value="ZINC FINGER PROTEIN"/>
    <property type="match status" value="1"/>
</dbReference>
<dbReference type="PROSITE" id="PS50157">
    <property type="entry name" value="ZINC_FINGER_C2H2_2"/>
    <property type="match status" value="12"/>
</dbReference>
<feature type="domain" description="C2H2-type" evidence="12">
    <location>
        <begin position="483"/>
        <end position="511"/>
    </location>
</feature>
<dbReference type="GO" id="GO:0008270">
    <property type="term" value="F:zinc ion binding"/>
    <property type="evidence" value="ECO:0007669"/>
    <property type="project" value="UniProtKB-KW"/>
</dbReference>
<evidence type="ECO:0000256" key="2">
    <source>
        <dbReference type="ARBA" id="ARBA00022723"/>
    </source>
</evidence>
<keyword evidence="11" id="KW-0175">Coiled coil</keyword>
<keyword evidence="8" id="KW-0804">Transcription</keyword>
<organism evidence="13 14">
    <name type="scientific">Dreissena polymorpha</name>
    <name type="common">Zebra mussel</name>
    <name type="synonym">Mytilus polymorpha</name>
    <dbReference type="NCBI Taxonomy" id="45954"/>
    <lineage>
        <taxon>Eukaryota</taxon>
        <taxon>Metazoa</taxon>
        <taxon>Spiralia</taxon>
        <taxon>Lophotrochozoa</taxon>
        <taxon>Mollusca</taxon>
        <taxon>Bivalvia</taxon>
        <taxon>Autobranchia</taxon>
        <taxon>Heteroconchia</taxon>
        <taxon>Euheterodonta</taxon>
        <taxon>Imparidentia</taxon>
        <taxon>Neoheterodontei</taxon>
        <taxon>Myida</taxon>
        <taxon>Dreissenoidea</taxon>
        <taxon>Dreissenidae</taxon>
        <taxon>Dreissena</taxon>
    </lineage>
</organism>
<dbReference type="FunFam" id="3.30.160.60:FF:000446">
    <property type="entry name" value="Zinc finger protein"/>
    <property type="match status" value="1"/>
</dbReference>
<keyword evidence="6" id="KW-0805">Transcription regulation</keyword>
<comment type="caution">
    <text evidence="13">The sequence shown here is derived from an EMBL/GenBank/DDBJ whole genome shotgun (WGS) entry which is preliminary data.</text>
</comment>
<evidence type="ECO:0000256" key="9">
    <source>
        <dbReference type="ARBA" id="ARBA00023242"/>
    </source>
</evidence>
<dbReference type="EMBL" id="JAIWYP010000002">
    <property type="protein sequence ID" value="KAH3872443.1"/>
    <property type="molecule type" value="Genomic_DNA"/>
</dbReference>
<feature type="domain" description="C2H2-type" evidence="12">
    <location>
        <begin position="675"/>
        <end position="702"/>
    </location>
</feature>
<dbReference type="SMART" id="SM00355">
    <property type="entry name" value="ZnF_C2H2"/>
    <property type="match status" value="13"/>
</dbReference>
<dbReference type="GO" id="GO:0000977">
    <property type="term" value="F:RNA polymerase II transcription regulatory region sequence-specific DNA binding"/>
    <property type="evidence" value="ECO:0007669"/>
    <property type="project" value="TreeGrafter"/>
</dbReference>
<reference evidence="13" key="1">
    <citation type="journal article" date="2019" name="bioRxiv">
        <title>The Genome of the Zebra Mussel, Dreissena polymorpha: A Resource for Invasive Species Research.</title>
        <authorList>
            <person name="McCartney M.A."/>
            <person name="Auch B."/>
            <person name="Kono T."/>
            <person name="Mallez S."/>
            <person name="Zhang Y."/>
            <person name="Obille A."/>
            <person name="Becker A."/>
            <person name="Abrahante J.E."/>
            <person name="Garbe J."/>
            <person name="Badalamenti J.P."/>
            <person name="Herman A."/>
            <person name="Mangelson H."/>
            <person name="Liachko I."/>
            <person name="Sullivan S."/>
            <person name="Sone E.D."/>
            <person name="Koren S."/>
            <person name="Silverstein K.A.T."/>
            <person name="Beckman K.B."/>
            <person name="Gohl D.M."/>
        </authorList>
    </citation>
    <scope>NUCLEOTIDE SEQUENCE</scope>
    <source>
        <strain evidence="13">Duluth1</strain>
        <tissue evidence="13">Whole animal</tissue>
    </source>
</reference>
<dbReference type="AlphaFoldDB" id="A0A9D4RM68"/>
<reference evidence="13" key="2">
    <citation type="submission" date="2020-11" db="EMBL/GenBank/DDBJ databases">
        <authorList>
            <person name="McCartney M.A."/>
            <person name="Auch B."/>
            <person name="Kono T."/>
            <person name="Mallez S."/>
            <person name="Becker A."/>
            <person name="Gohl D.M."/>
            <person name="Silverstein K.A.T."/>
            <person name="Koren S."/>
            <person name="Bechman K.B."/>
            <person name="Herman A."/>
            <person name="Abrahante J.E."/>
            <person name="Garbe J."/>
        </authorList>
    </citation>
    <scope>NUCLEOTIDE SEQUENCE</scope>
    <source>
        <strain evidence="13">Duluth1</strain>
        <tissue evidence="13">Whole animal</tissue>
    </source>
</reference>
<evidence type="ECO:0000256" key="5">
    <source>
        <dbReference type="ARBA" id="ARBA00022833"/>
    </source>
</evidence>
<evidence type="ECO:0000256" key="11">
    <source>
        <dbReference type="SAM" id="Coils"/>
    </source>
</evidence>
<keyword evidence="4 10" id="KW-0863">Zinc-finger</keyword>
<dbReference type="FunFam" id="3.30.160.60:FF:000176">
    <property type="entry name" value="zinc finger protein 70"/>
    <property type="match status" value="1"/>
</dbReference>
<proteinExistence type="predicted"/>
<comment type="subcellular location">
    <subcellularLocation>
        <location evidence="1">Nucleus</location>
    </subcellularLocation>
</comment>
<feature type="domain" description="C2H2-type" evidence="12">
    <location>
        <begin position="556"/>
        <end position="583"/>
    </location>
</feature>
<keyword evidence="9" id="KW-0539">Nucleus</keyword>
<name>A0A9D4RM68_DREPO</name>
<keyword evidence="14" id="KW-1185">Reference proteome</keyword>
<feature type="domain" description="C2H2-type" evidence="12">
    <location>
        <begin position="741"/>
        <end position="768"/>
    </location>
</feature>
<dbReference type="Pfam" id="PF00096">
    <property type="entry name" value="zf-C2H2"/>
    <property type="match status" value="6"/>
</dbReference>
<dbReference type="PROSITE" id="PS00028">
    <property type="entry name" value="ZINC_FINGER_C2H2_1"/>
    <property type="match status" value="11"/>
</dbReference>
<dbReference type="FunFam" id="3.30.160.60:FF:000100">
    <property type="entry name" value="Zinc finger 45-like"/>
    <property type="match status" value="1"/>
</dbReference>
<accession>A0A9D4RM68</accession>
<feature type="domain" description="C2H2-type" evidence="12">
    <location>
        <begin position="706"/>
        <end position="734"/>
    </location>
</feature>
<sequence length="812" mass="91949">MSGESMEQTQTEEVVLPEDISLLLQRASEQLGAKDGEYTLIIQAGEDGANTVQVIPTTSATESSVSEILADADSYVALEKEKNELAQMANDLSSKLDIMEKELKQIKQGAMVLIQAIVQVSTTTPGLNIASLHTSEGIARALRRCKDWVHLECTKNHAELSKAREREGRMLGVLSAVNPGDNLEEALTRMRAVFEESGEKNIDSKAAVSQVSNDLANSKVTKKNSNLITINLGEQRRSSSKVENTETTPSTIVAGLVEGANGASSINGDLFDSVVDHNGSENPGVDMEPVDIEEMSQQMGAEIDDKSSCVRINGEHFALDGTQIKMEPEFDTDGDGDADMEDAEELEDYFTDQEGATSTKKRRRRRKQSENVCKFCGRSFRCQSILSKHIRLHTGEKPFKCSTCDAAFRLKSYLLEHERTHTGEKPFVCGECGASFKRGSEFSIHKRQHNKALQFKCEHCEKTFTLKKSRDLHMLTHTGERPWVCSVCGFAFFDRVPLRNHMKNIHQMDLNTGNKVEKSPRPRGELEKKECLICHKRIRLYGFQQHMDIHTGNKRYKCEVCGQAFIQRGSYHIHKKRHEPVKDFPCRECGKEFVRRAELDLHMRTHQVDEKGQRVGFTCEICGKVLMRKESYDDHMSIHKEVKSIKCSYCDKCFYTKRTCKSHERSAHENQPMKFDCQECGRSFDRPAKLNKHMEIHSGDKVVKQYACEECGEIFESLTGKSMHLKKRHRERYNEKNSKPFECEICSKKCKTQVGLDHHVKVHNVEGDMGDIEDNIRYKCTQCGGLFTTQTWNEHTCEQLVVTVARVMDSGS</sequence>
<evidence type="ECO:0000313" key="13">
    <source>
        <dbReference type="EMBL" id="KAH3872443.1"/>
    </source>
</evidence>
<evidence type="ECO:0000256" key="4">
    <source>
        <dbReference type="ARBA" id="ARBA00022771"/>
    </source>
</evidence>
<feature type="domain" description="C2H2-type" evidence="12">
    <location>
        <begin position="645"/>
        <end position="673"/>
    </location>
</feature>
<feature type="domain" description="C2H2-type" evidence="12">
    <location>
        <begin position="427"/>
        <end position="449"/>
    </location>
</feature>
<dbReference type="PANTHER" id="PTHR24381:SF450">
    <property type="entry name" value="GASTRULA ZINC FINGER PROTEIN XLCGF26.1-LIKE-RELATED"/>
    <property type="match status" value="1"/>
</dbReference>
<feature type="coiled-coil region" evidence="11">
    <location>
        <begin position="75"/>
        <end position="109"/>
    </location>
</feature>
<feature type="domain" description="C2H2-type" evidence="12">
    <location>
        <begin position="617"/>
        <end position="644"/>
    </location>
</feature>
<feature type="domain" description="C2H2-type" evidence="12">
    <location>
        <begin position="399"/>
        <end position="426"/>
    </location>
</feature>
<keyword evidence="3" id="KW-0677">Repeat</keyword>
<evidence type="ECO:0000256" key="7">
    <source>
        <dbReference type="ARBA" id="ARBA00023125"/>
    </source>
</evidence>
<feature type="domain" description="C2H2-type" evidence="12">
    <location>
        <begin position="371"/>
        <end position="398"/>
    </location>
</feature>
<dbReference type="InterPro" id="IPR013087">
    <property type="entry name" value="Znf_C2H2_type"/>
</dbReference>
<dbReference type="Gene3D" id="3.30.160.60">
    <property type="entry name" value="Classic Zinc Finger"/>
    <property type="match status" value="10"/>
</dbReference>
<dbReference type="GO" id="GO:0000981">
    <property type="term" value="F:DNA-binding transcription factor activity, RNA polymerase II-specific"/>
    <property type="evidence" value="ECO:0007669"/>
    <property type="project" value="TreeGrafter"/>
</dbReference>
<dbReference type="FunFam" id="3.30.160.60:FF:000646">
    <property type="entry name" value="Myeloid zinc finger 1"/>
    <property type="match status" value="1"/>
</dbReference>
<evidence type="ECO:0000259" key="12">
    <source>
        <dbReference type="PROSITE" id="PS50157"/>
    </source>
</evidence>
<evidence type="ECO:0000256" key="3">
    <source>
        <dbReference type="ARBA" id="ARBA00022737"/>
    </source>
</evidence>
<evidence type="ECO:0000256" key="10">
    <source>
        <dbReference type="PROSITE-ProRule" id="PRU00042"/>
    </source>
</evidence>
<keyword evidence="7" id="KW-0238">DNA-binding</keyword>
<dbReference type="FunFam" id="3.30.160.60:FF:002343">
    <property type="entry name" value="Zinc finger protein 33A"/>
    <property type="match status" value="1"/>
</dbReference>
<keyword evidence="5" id="KW-0862">Zinc</keyword>
<dbReference type="GO" id="GO:0005634">
    <property type="term" value="C:nucleus"/>
    <property type="evidence" value="ECO:0007669"/>
    <property type="project" value="UniProtKB-SubCell"/>
</dbReference>
<keyword evidence="2" id="KW-0479">Metal-binding</keyword>
<gene>
    <name evidence="13" type="ORF">DPMN_035659</name>
</gene>
<dbReference type="SUPFAM" id="SSF57667">
    <property type="entry name" value="beta-beta-alpha zinc fingers"/>
    <property type="match status" value="7"/>
</dbReference>
<dbReference type="OrthoDB" id="427030at2759"/>
<evidence type="ECO:0000256" key="6">
    <source>
        <dbReference type="ARBA" id="ARBA00023015"/>
    </source>
</evidence>
<feature type="domain" description="C2H2-type" evidence="12">
    <location>
        <begin position="455"/>
        <end position="482"/>
    </location>
</feature>
<dbReference type="InterPro" id="IPR036236">
    <property type="entry name" value="Znf_C2H2_sf"/>
</dbReference>
<evidence type="ECO:0000256" key="8">
    <source>
        <dbReference type="ARBA" id="ARBA00023163"/>
    </source>
</evidence>
<feature type="domain" description="C2H2-type" evidence="12">
    <location>
        <begin position="584"/>
        <end position="611"/>
    </location>
</feature>